<feature type="transmembrane region" description="Helical" evidence="1">
    <location>
        <begin position="57"/>
        <end position="76"/>
    </location>
</feature>
<dbReference type="Pfam" id="PF04307">
    <property type="entry name" value="YdjM"/>
    <property type="match status" value="1"/>
</dbReference>
<evidence type="ECO:0000313" key="2">
    <source>
        <dbReference type="EMBL" id="GAA0221130.1"/>
    </source>
</evidence>
<feature type="transmembrane region" description="Helical" evidence="1">
    <location>
        <begin position="161"/>
        <end position="180"/>
    </location>
</feature>
<keyword evidence="1" id="KW-0812">Transmembrane</keyword>
<organism evidence="2 3">
    <name type="scientific">Methylophaga marina</name>
    <dbReference type="NCBI Taxonomy" id="45495"/>
    <lineage>
        <taxon>Bacteria</taxon>
        <taxon>Pseudomonadati</taxon>
        <taxon>Pseudomonadota</taxon>
        <taxon>Gammaproteobacteria</taxon>
        <taxon>Thiotrichales</taxon>
        <taxon>Piscirickettsiaceae</taxon>
        <taxon>Methylophaga</taxon>
    </lineage>
</organism>
<accession>A0ABN0TGH5</accession>
<protein>
    <submittedName>
        <fullName evidence="2">Metal-dependent hydrolase</fullName>
    </submittedName>
</protein>
<feature type="transmembrane region" description="Helical" evidence="1">
    <location>
        <begin position="130"/>
        <end position="149"/>
    </location>
</feature>
<evidence type="ECO:0000313" key="3">
    <source>
        <dbReference type="Proteomes" id="UP001501476"/>
    </source>
</evidence>
<dbReference type="InterPro" id="IPR053170">
    <property type="entry name" value="Transcription_regulator"/>
</dbReference>
<dbReference type="PANTHER" id="PTHR40031:SF1">
    <property type="entry name" value="MEMBRANE-BOUND METAL-DEPENDENT HYDROLASE"/>
    <property type="match status" value="1"/>
</dbReference>
<keyword evidence="1" id="KW-0472">Membrane</keyword>
<keyword evidence="3" id="KW-1185">Reference proteome</keyword>
<keyword evidence="1" id="KW-1133">Transmembrane helix</keyword>
<comment type="caution">
    <text evidence="2">The sequence shown here is derived from an EMBL/GenBank/DDBJ whole genome shotgun (WGS) entry which is preliminary data.</text>
</comment>
<dbReference type="InterPro" id="IPR007404">
    <property type="entry name" value="YdjM-like"/>
</dbReference>
<dbReference type="GO" id="GO:0016787">
    <property type="term" value="F:hydrolase activity"/>
    <property type="evidence" value="ECO:0007669"/>
    <property type="project" value="UniProtKB-KW"/>
</dbReference>
<sequence>MDTVTQALLGSAVGYMVAGKKAPRKAVLWGAAIAVLPDLDIFIPHENDLASMTLHRSWTHSWFVQTAVAPLLAMLFHRFDRNKTFSYLTWFLLTWLALTTHSALDGLTVYGTQLFWPLMPSPVSGGSVFIIDPAYSIPLLIGILTVLLSPDKTFSQKLMHYAFGFSCLYLTWGIFAQQWVEHEAETAFKEQGIEIDHMQVSATAFNTLLWRVIAVNDAHYYEGFHSLLEGNQPIILKTYPRGAELIDKVDHYPSYKRINWFTRGLFKLELQGNQVIASDLRMGMEPSYFFRFQIAEKQQQRFMPVTPNRFPSQSYRRDGVRWVWQRIWNPAVEFNPQLN</sequence>
<keyword evidence="2" id="KW-0378">Hydrolase</keyword>
<name>A0ABN0TGH5_9GAMM</name>
<evidence type="ECO:0000256" key="1">
    <source>
        <dbReference type="SAM" id="Phobius"/>
    </source>
</evidence>
<feature type="transmembrane region" description="Helical" evidence="1">
    <location>
        <begin position="26"/>
        <end position="45"/>
    </location>
</feature>
<dbReference type="Proteomes" id="UP001501476">
    <property type="component" value="Unassembled WGS sequence"/>
</dbReference>
<dbReference type="EMBL" id="BAAADG010000004">
    <property type="protein sequence ID" value="GAA0221130.1"/>
    <property type="molecule type" value="Genomic_DNA"/>
</dbReference>
<reference evidence="2 3" key="1">
    <citation type="journal article" date="2019" name="Int. J. Syst. Evol. Microbiol.">
        <title>The Global Catalogue of Microorganisms (GCM) 10K type strain sequencing project: providing services to taxonomists for standard genome sequencing and annotation.</title>
        <authorList>
            <consortium name="The Broad Institute Genomics Platform"/>
            <consortium name="The Broad Institute Genome Sequencing Center for Infectious Disease"/>
            <person name="Wu L."/>
            <person name="Ma J."/>
        </authorList>
    </citation>
    <scope>NUCLEOTIDE SEQUENCE [LARGE SCALE GENOMIC DNA]</scope>
    <source>
        <strain evidence="2 3">JCM 6886</strain>
    </source>
</reference>
<proteinExistence type="predicted"/>
<dbReference type="RefSeq" id="WP_286304379.1">
    <property type="nucleotide sequence ID" value="NZ_AP027741.1"/>
</dbReference>
<feature type="transmembrane region" description="Helical" evidence="1">
    <location>
        <begin position="88"/>
        <end position="110"/>
    </location>
</feature>
<gene>
    <name evidence="2" type="ORF">GCM10008964_10780</name>
</gene>
<dbReference type="PANTHER" id="PTHR40031">
    <property type="entry name" value="HYPOTHETICAL MEMBRANE SPANNING PROTEIN"/>
    <property type="match status" value="1"/>
</dbReference>